<protein>
    <submittedName>
        <fullName evidence="1">4420_t:CDS:1</fullName>
    </submittedName>
</protein>
<dbReference type="EMBL" id="CAMKVN010020029">
    <property type="protein sequence ID" value="CAI2198999.1"/>
    <property type="molecule type" value="Genomic_DNA"/>
</dbReference>
<dbReference type="OrthoDB" id="2432655at2759"/>
<keyword evidence="2" id="KW-1185">Reference proteome</keyword>
<dbReference type="AlphaFoldDB" id="A0A9W4TCY7"/>
<accession>A0A9W4TCY7</accession>
<proteinExistence type="predicted"/>
<reference evidence="1" key="1">
    <citation type="submission" date="2022-08" db="EMBL/GenBank/DDBJ databases">
        <authorList>
            <person name="Kallberg Y."/>
            <person name="Tangrot J."/>
            <person name="Rosling A."/>
        </authorList>
    </citation>
    <scope>NUCLEOTIDE SEQUENCE</scope>
    <source>
        <strain evidence="1">Wild A</strain>
    </source>
</reference>
<feature type="non-terminal residue" evidence="1">
    <location>
        <position position="131"/>
    </location>
</feature>
<gene>
    <name evidence="1" type="ORF">FWILDA_LOCUS18853</name>
</gene>
<organism evidence="1 2">
    <name type="scientific">Funneliformis geosporum</name>
    <dbReference type="NCBI Taxonomy" id="1117311"/>
    <lineage>
        <taxon>Eukaryota</taxon>
        <taxon>Fungi</taxon>
        <taxon>Fungi incertae sedis</taxon>
        <taxon>Mucoromycota</taxon>
        <taxon>Glomeromycotina</taxon>
        <taxon>Glomeromycetes</taxon>
        <taxon>Glomerales</taxon>
        <taxon>Glomeraceae</taxon>
        <taxon>Funneliformis</taxon>
    </lineage>
</organism>
<sequence>PSLPNVLNSEQRHCLYSVLIAIDSSLLPYANNVICCITNEQFPIGSTMNPIKLKEYEDFKKVQKDSKKEIQWHEFLKLNKSQYLNFRNDLRNRAASRFSRGEALSPNPTFPISEADFVLHDWLTSYCNSMG</sequence>
<dbReference type="Proteomes" id="UP001153678">
    <property type="component" value="Unassembled WGS sequence"/>
</dbReference>
<name>A0A9W4TCY7_9GLOM</name>
<evidence type="ECO:0000313" key="2">
    <source>
        <dbReference type="Proteomes" id="UP001153678"/>
    </source>
</evidence>
<feature type="non-terminal residue" evidence="1">
    <location>
        <position position="1"/>
    </location>
</feature>
<comment type="caution">
    <text evidence="1">The sequence shown here is derived from an EMBL/GenBank/DDBJ whole genome shotgun (WGS) entry which is preliminary data.</text>
</comment>
<evidence type="ECO:0000313" key="1">
    <source>
        <dbReference type="EMBL" id="CAI2198999.1"/>
    </source>
</evidence>